<dbReference type="AlphaFoldDB" id="A0A392MMS6"/>
<sequence length="20" mass="1966">MLAPSSDAVDDKCAACKAVA</sequence>
<evidence type="ECO:0000313" key="2">
    <source>
        <dbReference type="Proteomes" id="UP000265520"/>
    </source>
</evidence>
<dbReference type="EMBL" id="LXQA010014901">
    <property type="protein sequence ID" value="MCH88810.1"/>
    <property type="molecule type" value="Genomic_DNA"/>
</dbReference>
<feature type="non-terminal residue" evidence="1">
    <location>
        <position position="20"/>
    </location>
</feature>
<comment type="caution">
    <text evidence="1">The sequence shown here is derived from an EMBL/GenBank/DDBJ whole genome shotgun (WGS) entry which is preliminary data.</text>
</comment>
<keyword evidence="2" id="KW-1185">Reference proteome</keyword>
<evidence type="ECO:0000313" key="1">
    <source>
        <dbReference type="EMBL" id="MCH88810.1"/>
    </source>
</evidence>
<gene>
    <name evidence="1" type="ORF">A2U01_0009703</name>
</gene>
<name>A0A392MMS6_9FABA</name>
<organism evidence="1 2">
    <name type="scientific">Trifolium medium</name>
    <dbReference type="NCBI Taxonomy" id="97028"/>
    <lineage>
        <taxon>Eukaryota</taxon>
        <taxon>Viridiplantae</taxon>
        <taxon>Streptophyta</taxon>
        <taxon>Embryophyta</taxon>
        <taxon>Tracheophyta</taxon>
        <taxon>Spermatophyta</taxon>
        <taxon>Magnoliopsida</taxon>
        <taxon>eudicotyledons</taxon>
        <taxon>Gunneridae</taxon>
        <taxon>Pentapetalae</taxon>
        <taxon>rosids</taxon>
        <taxon>fabids</taxon>
        <taxon>Fabales</taxon>
        <taxon>Fabaceae</taxon>
        <taxon>Papilionoideae</taxon>
        <taxon>50 kb inversion clade</taxon>
        <taxon>NPAAA clade</taxon>
        <taxon>Hologalegina</taxon>
        <taxon>IRL clade</taxon>
        <taxon>Trifolieae</taxon>
        <taxon>Trifolium</taxon>
    </lineage>
</organism>
<protein>
    <submittedName>
        <fullName evidence="1">Uncharacterized protein</fullName>
    </submittedName>
</protein>
<proteinExistence type="predicted"/>
<reference evidence="1 2" key="1">
    <citation type="journal article" date="2018" name="Front. Plant Sci.">
        <title>Red Clover (Trifolium pratense) and Zigzag Clover (T. medium) - A Picture of Genomic Similarities and Differences.</title>
        <authorList>
            <person name="Dluhosova J."/>
            <person name="Istvanek J."/>
            <person name="Nedelnik J."/>
            <person name="Repkova J."/>
        </authorList>
    </citation>
    <scope>NUCLEOTIDE SEQUENCE [LARGE SCALE GENOMIC DNA]</scope>
    <source>
        <strain evidence="2">cv. 10/8</strain>
        <tissue evidence="1">Leaf</tissue>
    </source>
</reference>
<dbReference type="Proteomes" id="UP000265520">
    <property type="component" value="Unassembled WGS sequence"/>
</dbReference>
<accession>A0A392MMS6</accession>